<evidence type="ECO:0000256" key="1">
    <source>
        <dbReference type="ARBA" id="ARBA00022679"/>
    </source>
</evidence>
<accession>A0ABY8FE58</accession>
<name>A0ABY8FE58_9GAMM</name>
<dbReference type="PANTHER" id="PTHR12203:SF35">
    <property type="entry name" value="PROTEIN O-GLUCOSYLTRANSFERASE 1"/>
    <property type="match status" value="1"/>
</dbReference>
<evidence type="ECO:0000259" key="2">
    <source>
        <dbReference type="SMART" id="SM00672"/>
    </source>
</evidence>
<keyword evidence="4" id="KW-1185">Reference proteome</keyword>
<dbReference type="Pfam" id="PF05686">
    <property type="entry name" value="Glyco_transf_90"/>
    <property type="match status" value="1"/>
</dbReference>
<dbReference type="EMBL" id="CP035631">
    <property type="protein sequence ID" value="WFF41104.1"/>
    <property type="molecule type" value="Genomic_DNA"/>
</dbReference>
<keyword evidence="1" id="KW-0808">Transferase</keyword>
<dbReference type="Proteomes" id="UP001321526">
    <property type="component" value="Chromosome"/>
</dbReference>
<reference evidence="3 4" key="1">
    <citation type="submission" date="2019-01" db="EMBL/GenBank/DDBJ databases">
        <title>Genome sequence of Salinicola endophyticus REST5.</title>
        <authorList>
            <person name="Nascimento F.X."/>
        </authorList>
    </citation>
    <scope>NUCLEOTIDE SEQUENCE [LARGE SCALE GENOMIC DNA]</scope>
    <source>
        <strain evidence="3 4">REST5</strain>
    </source>
</reference>
<gene>
    <name evidence="3" type="ORF">EVC62_06085</name>
</gene>
<dbReference type="PANTHER" id="PTHR12203">
    <property type="entry name" value="KDEL LYS-ASP-GLU-LEU CONTAINING - RELATED"/>
    <property type="match status" value="1"/>
</dbReference>
<protein>
    <submittedName>
        <fullName evidence="3">Lipopolysaccharide A protein</fullName>
    </submittedName>
</protein>
<dbReference type="InterPro" id="IPR051091">
    <property type="entry name" value="O-Glucosyltr/Glycosyltrsf_90"/>
</dbReference>
<dbReference type="InterPro" id="IPR006598">
    <property type="entry name" value="CAP10"/>
</dbReference>
<sequence length="344" mass="40063">MDIRFKSRKLRFYSAGAARLLIPDAYYRRRLAQWLDGLSEPTWQRLASRVDYYNRLGEAFDPSEGAVAVGDFHYERRGAYYLDAKQIVRHFAPQHCFDYRFGDVTWVPERPTLVKSRPICRATPPSNANGVLLKLNSVRHFQFVDDRLAFRDKRSGVVWRGKCFHAHRAAVLREFCDHPRMDIGQSNPKRRHQRDYRPYLSIREQLRYRYVLSLEGKDVATNLKWILASNSLCFMPPPRFETWFMEGTLEPYVHYVPLAEDCSDMEAQMAYYDAHPAEAEAIVRRANAHVAQFRDPRQELLLGLLVMHKYLVLSGQLDPASSRVASPAWNSWACRPASAFRSRS</sequence>
<organism evidence="3 4">
    <name type="scientific">Salinicola endophyticus</name>
    <dbReference type="NCBI Taxonomy" id="1949083"/>
    <lineage>
        <taxon>Bacteria</taxon>
        <taxon>Pseudomonadati</taxon>
        <taxon>Pseudomonadota</taxon>
        <taxon>Gammaproteobacteria</taxon>
        <taxon>Oceanospirillales</taxon>
        <taxon>Halomonadaceae</taxon>
        <taxon>Salinicola</taxon>
    </lineage>
</organism>
<feature type="domain" description="Glycosyl transferase CAP10" evidence="2">
    <location>
        <begin position="106"/>
        <end position="308"/>
    </location>
</feature>
<dbReference type="RefSeq" id="WP_110689848.1">
    <property type="nucleotide sequence ID" value="NZ_CP035631.1"/>
</dbReference>
<proteinExistence type="predicted"/>
<dbReference type="SMART" id="SM00672">
    <property type="entry name" value="CAP10"/>
    <property type="match status" value="1"/>
</dbReference>
<evidence type="ECO:0000313" key="4">
    <source>
        <dbReference type="Proteomes" id="UP001321526"/>
    </source>
</evidence>
<evidence type="ECO:0000313" key="3">
    <source>
        <dbReference type="EMBL" id="WFF41104.1"/>
    </source>
</evidence>